<dbReference type="RefSeq" id="WP_107746517.1">
    <property type="nucleotide sequence ID" value="NZ_CP015453.1"/>
</dbReference>
<feature type="domain" description="Thiamine pyrophosphate enzyme N-terminal TPP-binding" evidence="6">
    <location>
        <begin position="6"/>
        <end position="121"/>
    </location>
</feature>
<keyword evidence="8" id="KW-1185">Reference proteome</keyword>
<evidence type="ECO:0000259" key="4">
    <source>
        <dbReference type="Pfam" id="PF00205"/>
    </source>
</evidence>
<reference evidence="7 8" key="1">
    <citation type="submission" date="2016-04" db="EMBL/GenBank/DDBJ databases">
        <title>Complete genome sequence of the haloalkaliphilic hydrocarbon-degrading bacterium Dietzia psychralcaliphila ILA-1T, isolated from a drain of a fish product-processing plant.</title>
        <authorList>
            <person name="Zhao J."/>
            <person name="Hu B."/>
            <person name="Geng S."/>
            <person name="Nie Y."/>
            <person name="Tang Y."/>
        </authorList>
    </citation>
    <scope>NUCLEOTIDE SEQUENCE [LARGE SCALE GENOMIC DNA]</scope>
    <source>
        <strain evidence="7 8">ILA-1</strain>
    </source>
</reference>
<evidence type="ECO:0000313" key="7">
    <source>
        <dbReference type="EMBL" id="AWH96030.1"/>
    </source>
</evidence>
<comment type="similarity">
    <text evidence="1 3">Belongs to the TPP enzyme family.</text>
</comment>
<dbReference type="InterPro" id="IPR047211">
    <property type="entry name" value="POXB-like"/>
</dbReference>
<dbReference type="InterPro" id="IPR000399">
    <property type="entry name" value="TPP-bd_CS"/>
</dbReference>
<dbReference type="Pfam" id="PF00205">
    <property type="entry name" value="TPP_enzyme_M"/>
    <property type="match status" value="1"/>
</dbReference>
<dbReference type="Gene3D" id="3.40.50.1220">
    <property type="entry name" value="TPP-binding domain"/>
    <property type="match status" value="1"/>
</dbReference>
<dbReference type="AlphaFoldDB" id="A0AAD0JUD1"/>
<evidence type="ECO:0000259" key="6">
    <source>
        <dbReference type="Pfam" id="PF02776"/>
    </source>
</evidence>
<protein>
    <submittedName>
        <fullName evidence="7">Thiamine pyrophosphate-binding protein</fullName>
    </submittedName>
</protein>
<dbReference type="PANTHER" id="PTHR42981:SF2">
    <property type="entry name" value="PYRUVATE DEHYDROGENASE [UBIQUINONE]"/>
    <property type="match status" value="1"/>
</dbReference>
<evidence type="ECO:0000313" key="8">
    <source>
        <dbReference type="Proteomes" id="UP000244903"/>
    </source>
</evidence>
<dbReference type="InterPro" id="IPR029061">
    <property type="entry name" value="THDP-binding"/>
</dbReference>
<dbReference type="GO" id="GO:0003824">
    <property type="term" value="F:catalytic activity"/>
    <property type="evidence" value="ECO:0007669"/>
    <property type="project" value="InterPro"/>
</dbReference>
<dbReference type="InterPro" id="IPR011766">
    <property type="entry name" value="TPP_enzyme_TPP-bd"/>
</dbReference>
<proteinExistence type="inferred from homology"/>
<dbReference type="GO" id="GO:0000287">
    <property type="term" value="F:magnesium ion binding"/>
    <property type="evidence" value="ECO:0007669"/>
    <property type="project" value="InterPro"/>
</dbReference>
<dbReference type="Gene3D" id="3.40.50.970">
    <property type="match status" value="2"/>
</dbReference>
<feature type="domain" description="Thiamine pyrophosphate enzyme central" evidence="4">
    <location>
        <begin position="205"/>
        <end position="335"/>
    </location>
</feature>
<dbReference type="CDD" id="cd07039">
    <property type="entry name" value="TPP_PYR_POX"/>
    <property type="match status" value="1"/>
</dbReference>
<evidence type="ECO:0000256" key="2">
    <source>
        <dbReference type="ARBA" id="ARBA00023052"/>
    </source>
</evidence>
<dbReference type="PANTHER" id="PTHR42981">
    <property type="entry name" value="PYRUVATE DEHYDROGENASE [UBIQUINONE]"/>
    <property type="match status" value="1"/>
</dbReference>
<dbReference type="GO" id="GO:0030976">
    <property type="term" value="F:thiamine pyrophosphate binding"/>
    <property type="evidence" value="ECO:0007669"/>
    <property type="project" value="InterPro"/>
</dbReference>
<dbReference type="SUPFAM" id="SSF52518">
    <property type="entry name" value="Thiamin diphosphate-binding fold (THDP-binding)"/>
    <property type="match status" value="2"/>
</dbReference>
<dbReference type="InterPro" id="IPR012000">
    <property type="entry name" value="Thiamin_PyroP_enz_cen_dom"/>
</dbReference>
<dbReference type="PROSITE" id="PS00187">
    <property type="entry name" value="TPP_ENZYMES"/>
    <property type="match status" value="1"/>
</dbReference>
<dbReference type="EMBL" id="CP015453">
    <property type="protein sequence ID" value="AWH96030.1"/>
    <property type="molecule type" value="Genomic_DNA"/>
</dbReference>
<organism evidence="7 8">
    <name type="scientific">Dietzia psychralcaliphila</name>
    <dbReference type="NCBI Taxonomy" id="139021"/>
    <lineage>
        <taxon>Bacteria</taxon>
        <taxon>Bacillati</taxon>
        <taxon>Actinomycetota</taxon>
        <taxon>Actinomycetes</taxon>
        <taxon>Mycobacteriales</taxon>
        <taxon>Dietziaceae</taxon>
        <taxon>Dietzia</taxon>
    </lineage>
</organism>
<dbReference type="NCBIfam" id="NF006129">
    <property type="entry name" value="PRK08273.1"/>
    <property type="match status" value="1"/>
</dbReference>
<evidence type="ECO:0000256" key="3">
    <source>
        <dbReference type="RuleBase" id="RU362132"/>
    </source>
</evidence>
<dbReference type="InterPro" id="IPR029035">
    <property type="entry name" value="DHS-like_NAD/FAD-binding_dom"/>
</dbReference>
<dbReference type="Pfam" id="PF02775">
    <property type="entry name" value="TPP_enzyme_C"/>
    <property type="match status" value="1"/>
</dbReference>
<keyword evidence="2 3" id="KW-0786">Thiamine pyrophosphate</keyword>
<dbReference type="InterPro" id="IPR012001">
    <property type="entry name" value="Thiamin_PyroP_enz_TPP-bd_dom"/>
</dbReference>
<dbReference type="Proteomes" id="UP000244903">
    <property type="component" value="Chromosome"/>
</dbReference>
<evidence type="ECO:0000256" key="1">
    <source>
        <dbReference type="ARBA" id="ARBA00007812"/>
    </source>
</evidence>
<sequence>MTHDKTVADLVVERLVAWDVERIYGYAGDGNNPLLGALQRSEVAPRFMRARHEESAAFMAVADAKYSGGVGVVNSTQGPGAVHLLNGLYDAKLDSVPVVALVAQQHTSVLGSGYQQEIDLSSVFGDVAGAFMQTVAAAEQMPMVIDRAFRTALTHRTPVVVVIPHDVQNAPAPDLGQEHGFQEHGVVVTAPEWTHGVVTPRDSDLARAVEVLDAGERVAILAGRGMAGAQQELMDLAERLDAGVTMSLLGKPYVDESHALVGGTMGHLGTTASARILQNCDTLLIVGSNDPWTEFYPVPGQARAVQIDLDPAHLANRYPVEVGLVSDAANALRALTGRVAQRDRSAWRGDVEKWVGQWRDISRERAEVPARGLNPELVARRLSRHMPHDSRLAVDVGSSVYHYARQMDLPTSVRAHLSSTLGSMGCGIPYAIAAKATAPTTPVVVLAGDGAVQMLGINELITVSEAWPGWADPTMVVVVLCNGDLAEVSWEQRETEAAPRFAPSQDVPEFDMAGYARLLGLRGVRVEDLEQLDAALEDAFSADRPTVIAAVTDPDIPLLPPFPHGRQLLGAMREGLRAEGDAGGHGLVLLEEYARIEEERFT</sequence>
<dbReference type="InterPro" id="IPR047210">
    <property type="entry name" value="TPP_PYR_POXB-like"/>
</dbReference>
<dbReference type="SUPFAM" id="SSF52467">
    <property type="entry name" value="DHS-like NAD/FAD-binding domain"/>
    <property type="match status" value="1"/>
</dbReference>
<gene>
    <name evidence="7" type="ORF">A6048_11600</name>
</gene>
<name>A0AAD0JUD1_9ACTN</name>
<feature type="domain" description="Thiamine pyrophosphate enzyme TPP-binding" evidence="5">
    <location>
        <begin position="395"/>
        <end position="549"/>
    </location>
</feature>
<dbReference type="KEGG" id="dpc:A6048_11600"/>
<dbReference type="Pfam" id="PF02776">
    <property type="entry name" value="TPP_enzyme_N"/>
    <property type="match status" value="1"/>
</dbReference>
<evidence type="ECO:0000259" key="5">
    <source>
        <dbReference type="Pfam" id="PF02775"/>
    </source>
</evidence>
<accession>A0AAD0JUD1</accession>